<proteinExistence type="inferred from homology"/>
<dbReference type="SUPFAM" id="SSF46785">
    <property type="entry name" value="Winged helix' DNA-binding domain"/>
    <property type="match status" value="1"/>
</dbReference>
<dbReference type="Gene3D" id="1.10.10.10">
    <property type="entry name" value="Winged helix-like DNA-binding domain superfamily/Winged helix DNA-binding domain"/>
    <property type="match status" value="1"/>
</dbReference>
<dbReference type="InterPro" id="IPR036390">
    <property type="entry name" value="WH_DNA-bd_sf"/>
</dbReference>
<evidence type="ECO:0000313" key="2">
    <source>
        <dbReference type="EMBL" id="MDT3316389.1"/>
    </source>
</evidence>
<accession>A0ABU3G9A2</accession>
<dbReference type="SUPFAM" id="SSF53067">
    <property type="entry name" value="Actin-like ATPase domain"/>
    <property type="match status" value="1"/>
</dbReference>
<dbReference type="Proteomes" id="UP001251849">
    <property type="component" value="Unassembled WGS sequence"/>
</dbReference>
<dbReference type="EMBL" id="JAUZVV010000001">
    <property type="protein sequence ID" value="MDT3316389.1"/>
    <property type="molecule type" value="Genomic_DNA"/>
</dbReference>
<dbReference type="InterPro" id="IPR043129">
    <property type="entry name" value="ATPase_NBD"/>
</dbReference>
<dbReference type="InterPro" id="IPR000600">
    <property type="entry name" value="ROK"/>
</dbReference>
<comment type="caution">
    <text evidence="2">The sequence shown here is derived from an EMBL/GenBank/DDBJ whole genome shotgun (WGS) entry which is preliminary data.</text>
</comment>
<dbReference type="Pfam" id="PF00480">
    <property type="entry name" value="ROK"/>
    <property type="match status" value="1"/>
</dbReference>
<protein>
    <submittedName>
        <fullName evidence="2">ROK family transcriptional regulator</fullName>
    </submittedName>
</protein>
<evidence type="ECO:0000313" key="3">
    <source>
        <dbReference type="Proteomes" id="UP001251849"/>
    </source>
</evidence>
<keyword evidence="3" id="KW-1185">Reference proteome</keyword>
<evidence type="ECO:0000256" key="1">
    <source>
        <dbReference type="ARBA" id="ARBA00006479"/>
    </source>
</evidence>
<dbReference type="PANTHER" id="PTHR18964">
    <property type="entry name" value="ROK (REPRESSOR, ORF, KINASE) FAMILY"/>
    <property type="match status" value="1"/>
</dbReference>
<organism evidence="2 3">
    <name type="scientific">Microbacterium gawkjiense</name>
    <dbReference type="NCBI Taxonomy" id="3067309"/>
    <lineage>
        <taxon>Bacteria</taxon>
        <taxon>Bacillati</taxon>
        <taxon>Actinomycetota</taxon>
        <taxon>Actinomycetes</taxon>
        <taxon>Micrococcales</taxon>
        <taxon>Microbacteriaceae</taxon>
        <taxon>Microbacterium</taxon>
    </lineage>
</organism>
<dbReference type="InterPro" id="IPR036388">
    <property type="entry name" value="WH-like_DNA-bd_sf"/>
</dbReference>
<dbReference type="PANTHER" id="PTHR18964:SF149">
    <property type="entry name" value="BIFUNCTIONAL UDP-N-ACETYLGLUCOSAMINE 2-EPIMERASE_N-ACETYLMANNOSAMINE KINASE"/>
    <property type="match status" value="1"/>
</dbReference>
<sequence length="384" mass="39678">MSMELAALAHPSHGRILDIIRAAGSISRVEIAQESGMTGASVTNIVRLLLDLELIKEIGHAESTGGKRRTLLSIAPESRYAVGIHLQRENTTFIVSDMAGRLVGRRRTTSGSFDDPSALVRALAVDISETLDDLGIRIALVVGVGIATSRAIHEQMQAADVLAPQLSTMISLPVIIDREAIAAGVGEFWQGSLAQPSSFVTLYMGDEFGVGILNAGAVWRGASSNSGEIGHLAFGNSTTPCRCGGRGCLQATAAPEAVVAAAATAGLTTDEHGASSSDRFDTLARSAVRGDEAASAFLSSAADEVAHATVVLAGILDVEMVVLAGPGFAIPGAIYATPIRAALDGFCNRQGREPISVELAHNPRDTAAVGASALVLQRALAPRG</sequence>
<dbReference type="Pfam" id="PF13412">
    <property type="entry name" value="HTH_24"/>
    <property type="match status" value="1"/>
</dbReference>
<comment type="similarity">
    <text evidence="1">Belongs to the ROK (NagC/XylR) family.</text>
</comment>
<reference evidence="2 3" key="1">
    <citation type="submission" date="2023-08" db="EMBL/GenBank/DDBJ databases">
        <title>Microbacterium aquilitoris sp. nov. and Microbacterium gwkjibeachense sp. nov., isolated from beach.</title>
        <authorList>
            <person name="Lee S.D."/>
            <person name="Yang H."/>
            <person name="Kim I."/>
        </authorList>
    </citation>
    <scope>NUCLEOTIDE SEQUENCE [LARGE SCALE GENOMIC DNA]</scope>
    <source>
        <strain evidence="2 3">KSW4-11</strain>
    </source>
</reference>
<dbReference type="Gene3D" id="3.30.420.40">
    <property type="match status" value="2"/>
</dbReference>
<name>A0ABU3G9A2_9MICO</name>
<gene>
    <name evidence="2" type="ORF">Q9S71_06090</name>
</gene>
<dbReference type="RefSeq" id="WP_311861174.1">
    <property type="nucleotide sequence ID" value="NZ_JAUZVV010000001.1"/>
</dbReference>